<comment type="caution">
    <text evidence="1">The sequence shown here is derived from an EMBL/GenBank/DDBJ whole genome shotgun (WGS) entry which is preliminary data.</text>
</comment>
<feature type="non-terminal residue" evidence="1">
    <location>
        <position position="1"/>
    </location>
</feature>
<dbReference type="EMBL" id="BART01002958">
    <property type="protein sequence ID" value="GAG70563.1"/>
    <property type="molecule type" value="Genomic_DNA"/>
</dbReference>
<evidence type="ECO:0000313" key="1">
    <source>
        <dbReference type="EMBL" id="GAG70563.1"/>
    </source>
</evidence>
<name>X1AD39_9ZZZZ</name>
<accession>X1AD39</accession>
<dbReference type="AlphaFoldDB" id="X1AD39"/>
<reference evidence="1" key="1">
    <citation type="journal article" date="2014" name="Front. Microbiol.">
        <title>High frequency of phylogenetically diverse reductive dehalogenase-homologous genes in deep subseafloor sedimentary metagenomes.</title>
        <authorList>
            <person name="Kawai M."/>
            <person name="Futagami T."/>
            <person name="Toyoda A."/>
            <person name="Takaki Y."/>
            <person name="Nishi S."/>
            <person name="Hori S."/>
            <person name="Arai W."/>
            <person name="Tsubouchi T."/>
            <person name="Morono Y."/>
            <person name="Uchiyama I."/>
            <person name="Ito T."/>
            <person name="Fujiyama A."/>
            <person name="Inagaki F."/>
            <person name="Takami H."/>
        </authorList>
    </citation>
    <scope>NUCLEOTIDE SEQUENCE</scope>
    <source>
        <strain evidence="1">Expedition CK06-06</strain>
    </source>
</reference>
<sequence>VVGHTHEPMKGPPIWNLGSWVEGDDYPYLTIDHEGNTDCHLWSYQE</sequence>
<protein>
    <submittedName>
        <fullName evidence="1">Uncharacterized protein</fullName>
    </submittedName>
</protein>
<gene>
    <name evidence="1" type="ORF">S01H4_08568</name>
</gene>
<organism evidence="1">
    <name type="scientific">marine sediment metagenome</name>
    <dbReference type="NCBI Taxonomy" id="412755"/>
    <lineage>
        <taxon>unclassified sequences</taxon>
        <taxon>metagenomes</taxon>
        <taxon>ecological metagenomes</taxon>
    </lineage>
</organism>
<proteinExistence type="predicted"/>